<gene>
    <name evidence="3" type="ORF">D0865_05781</name>
</gene>
<dbReference type="InterPro" id="IPR020904">
    <property type="entry name" value="Sc_DH/Rdtase_CS"/>
</dbReference>
<dbReference type="PROSITE" id="PS00061">
    <property type="entry name" value="ADH_SHORT"/>
    <property type="match status" value="1"/>
</dbReference>
<dbReference type="PRINTS" id="PR00080">
    <property type="entry name" value="SDRFAMILY"/>
</dbReference>
<dbReference type="EMBL" id="QWIN01000396">
    <property type="protein sequence ID" value="RMY52462.1"/>
    <property type="molecule type" value="Genomic_DNA"/>
</dbReference>
<dbReference type="SUPFAM" id="SSF51735">
    <property type="entry name" value="NAD(P)-binding Rossmann-fold domains"/>
    <property type="match status" value="1"/>
</dbReference>
<organism evidence="3 4">
    <name type="scientific">Hortaea werneckii</name>
    <name type="common">Black yeast</name>
    <name type="synonym">Cladosporium werneckii</name>
    <dbReference type="NCBI Taxonomy" id="91943"/>
    <lineage>
        <taxon>Eukaryota</taxon>
        <taxon>Fungi</taxon>
        <taxon>Dikarya</taxon>
        <taxon>Ascomycota</taxon>
        <taxon>Pezizomycotina</taxon>
        <taxon>Dothideomycetes</taxon>
        <taxon>Dothideomycetidae</taxon>
        <taxon>Mycosphaerellales</taxon>
        <taxon>Teratosphaeriaceae</taxon>
        <taxon>Hortaea</taxon>
    </lineage>
</organism>
<evidence type="ECO:0000313" key="4">
    <source>
        <dbReference type="Proteomes" id="UP000270230"/>
    </source>
</evidence>
<proteinExistence type="inferred from homology"/>
<name>A0A3M7CK39_HORWE</name>
<dbReference type="PANTHER" id="PTHR42760:SF122">
    <property type="entry name" value="NAD(P)-BINDING PROTEIN"/>
    <property type="match status" value="1"/>
</dbReference>
<dbReference type="Proteomes" id="UP000270230">
    <property type="component" value="Unassembled WGS sequence"/>
</dbReference>
<dbReference type="InterPro" id="IPR036291">
    <property type="entry name" value="NAD(P)-bd_dom_sf"/>
</dbReference>
<dbReference type="Pfam" id="PF13561">
    <property type="entry name" value="adh_short_C2"/>
    <property type="match status" value="1"/>
</dbReference>
<evidence type="ECO:0000256" key="2">
    <source>
        <dbReference type="ARBA" id="ARBA00022857"/>
    </source>
</evidence>
<comment type="caution">
    <text evidence="3">The sequence shown here is derived from an EMBL/GenBank/DDBJ whole genome shotgun (WGS) entry which is preliminary data.</text>
</comment>
<sequence length="281" mass="29600">MREGIKGFNRLMITAKTLDGKVALVVGLGQGEGEGWGIGAACAIVLAKQGAVVFCGNRTIASADATKNKIISEGGKCEVMATDATDVASVAALVQACKERHGRIDILLNNVGRSEPGCPAQLSPETWESQMAINLRSIYLTCHYVLPIMEAQGSGSIVSVGSIAGLRSIGKAQVGYNAAKAALLQFTKATAVIYAPKGVRLNTVVPGLMETPYTQQMADRYAQGEYASFKAKRERQVPMGRMGDAWDVAHAALFLLSDMALYITGQEIIIDGGMTVSTGAV</sequence>
<dbReference type="InterPro" id="IPR002347">
    <property type="entry name" value="SDR_fam"/>
</dbReference>
<dbReference type="GO" id="GO:0006633">
    <property type="term" value="P:fatty acid biosynthetic process"/>
    <property type="evidence" value="ECO:0007669"/>
    <property type="project" value="TreeGrafter"/>
</dbReference>
<comment type="similarity">
    <text evidence="1">Belongs to the short-chain dehydrogenases/reductases (SDR) family.</text>
</comment>
<dbReference type="GO" id="GO:0016616">
    <property type="term" value="F:oxidoreductase activity, acting on the CH-OH group of donors, NAD or NADP as acceptor"/>
    <property type="evidence" value="ECO:0007669"/>
    <property type="project" value="TreeGrafter"/>
</dbReference>
<keyword evidence="2" id="KW-0521">NADP</keyword>
<evidence type="ECO:0000313" key="3">
    <source>
        <dbReference type="EMBL" id="RMY52462.1"/>
    </source>
</evidence>
<dbReference type="Gene3D" id="3.40.50.720">
    <property type="entry name" value="NAD(P)-binding Rossmann-like Domain"/>
    <property type="match status" value="1"/>
</dbReference>
<protein>
    <submittedName>
        <fullName evidence="3">Uncharacterized protein</fullName>
    </submittedName>
</protein>
<accession>A0A3M7CK39</accession>
<evidence type="ECO:0000256" key="1">
    <source>
        <dbReference type="ARBA" id="ARBA00006484"/>
    </source>
</evidence>
<dbReference type="PANTHER" id="PTHR42760">
    <property type="entry name" value="SHORT-CHAIN DEHYDROGENASES/REDUCTASES FAMILY MEMBER"/>
    <property type="match status" value="1"/>
</dbReference>
<dbReference type="GO" id="GO:0048038">
    <property type="term" value="F:quinone binding"/>
    <property type="evidence" value="ECO:0007669"/>
    <property type="project" value="TreeGrafter"/>
</dbReference>
<dbReference type="CDD" id="cd05233">
    <property type="entry name" value="SDR_c"/>
    <property type="match status" value="1"/>
</dbReference>
<dbReference type="FunFam" id="3.40.50.720:FF:000084">
    <property type="entry name" value="Short-chain dehydrogenase reductase"/>
    <property type="match status" value="1"/>
</dbReference>
<dbReference type="OrthoDB" id="498125at2759"/>
<dbReference type="AlphaFoldDB" id="A0A3M7CK39"/>
<reference evidence="3 4" key="1">
    <citation type="journal article" date="2018" name="BMC Genomics">
        <title>Genomic evidence for intraspecific hybridization in a clonal and extremely halotolerant yeast.</title>
        <authorList>
            <person name="Gostincar C."/>
            <person name="Stajich J.E."/>
            <person name="Zupancic J."/>
            <person name="Zalar P."/>
            <person name="Gunde-Cimerman N."/>
        </authorList>
    </citation>
    <scope>NUCLEOTIDE SEQUENCE [LARGE SCALE GENOMIC DNA]</scope>
    <source>
        <strain evidence="3 4">EXF-151</strain>
    </source>
</reference>
<dbReference type="PRINTS" id="PR00081">
    <property type="entry name" value="GDHRDH"/>
</dbReference>